<reference evidence="1" key="1">
    <citation type="submission" date="2020-08" db="EMBL/GenBank/DDBJ databases">
        <title>Multicomponent nature underlies the extraordinary mechanical properties of spider dragline silk.</title>
        <authorList>
            <person name="Kono N."/>
            <person name="Nakamura H."/>
            <person name="Mori M."/>
            <person name="Yoshida Y."/>
            <person name="Ohtoshi R."/>
            <person name="Malay A.D."/>
            <person name="Moran D.A.P."/>
            <person name="Tomita M."/>
            <person name="Numata K."/>
            <person name="Arakawa K."/>
        </authorList>
    </citation>
    <scope>NUCLEOTIDE SEQUENCE</scope>
</reference>
<dbReference type="Proteomes" id="UP000887013">
    <property type="component" value="Unassembled WGS sequence"/>
</dbReference>
<name>A0A8X6UPC3_NEPPI</name>
<organism evidence="1 2">
    <name type="scientific">Nephila pilipes</name>
    <name type="common">Giant wood spider</name>
    <name type="synonym">Nephila maculata</name>
    <dbReference type="NCBI Taxonomy" id="299642"/>
    <lineage>
        <taxon>Eukaryota</taxon>
        <taxon>Metazoa</taxon>
        <taxon>Ecdysozoa</taxon>
        <taxon>Arthropoda</taxon>
        <taxon>Chelicerata</taxon>
        <taxon>Arachnida</taxon>
        <taxon>Araneae</taxon>
        <taxon>Araneomorphae</taxon>
        <taxon>Entelegynae</taxon>
        <taxon>Araneoidea</taxon>
        <taxon>Nephilidae</taxon>
        <taxon>Nephila</taxon>
    </lineage>
</organism>
<comment type="caution">
    <text evidence="1">The sequence shown here is derived from an EMBL/GenBank/DDBJ whole genome shotgun (WGS) entry which is preliminary data.</text>
</comment>
<dbReference type="AlphaFoldDB" id="A0A8X6UPC3"/>
<accession>A0A8X6UPC3</accession>
<dbReference type="EMBL" id="BMAW01036520">
    <property type="protein sequence ID" value="GFU44328.1"/>
    <property type="molecule type" value="Genomic_DNA"/>
</dbReference>
<sequence length="181" mass="21117">SVLNVMPKSQRERLNLYLADLLLIPPKCDSCRQEWEKRRSLTYPIICRNFHIPCVDLRTCQCLNLRTHFALQVEYHLDKGNGLLKDRIALLLDAGQYGIYTNSPKLVDRFLSKATRLIQRRGEDDQSPPDPSSIAVIRLKAEVSLLLGKNNEALRNMKHAFLRMNILFPFDIERKVDREKW</sequence>
<evidence type="ECO:0000313" key="2">
    <source>
        <dbReference type="Proteomes" id="UP000887013"/>
    </source>
</evidence>
<evidence type="ECO:0000313" key="1">
    <source>
        <dbReference type="EMBL" id="GFU44328.1"/>
    </source>
</evidence>
<protein>
    <submittedName>
        <fullName evidence="1">Uncharacterized protein</fullName>
    </submittedName>
</protein>
<proteinExistence type="predicted"/>
<feature type="non-terminal residue" evidence="1">
    <location>
        <position position="1"/>
    </location>
</feature>
<gene>
    <name evidence="1" type="primary">AVEN_19582_1</name>
    <name evidence="1" type="ORF">NPIL_315181</name>
</gene>
<keyword evidence="2" id="KW-1185">Reference proteome</keyword>